<organism evidence="2 3">
    <name type="scientific">Jatropha curcas</name>
    <name type="common">Barbados nut</name>
    <dbReference type="NCBI Taxonomy" id="180498"/>
    <lineage>
        <taxon>Eukaryota</taxon>
        <taxon>Viridiplantae</taxon>
        <taxon>Streptophyta</taxon>
        <taxon>Embryophyta</taxon>
        <taxon>Tracheophyta</taxon>
        <taxon>Spermatophyta</taxon>
        <taxon>Magnoliopsida</taxon>
        <taxon>eudicotyledons</taxon>
        <taxon>Gunneridae</taxon>
        <taxon>Pentapetalae</taxon>
        <taxon>rosids</taxon>
        <taxon>fabids</taxon>
        <taxon>Malpighiales</taxon>
        <taxon>Euphorbiaceae</taxon>
        <taxon>Crotonoideae</taxon>
        <taxon>Jatropheae</taxon>
        <taxon>Jatropha</taxon>
    </lineage>
</organism>
<proteinExistence type="predicted"/>
<gene>
    <name evidence="2" type="ORF">JCGZ_22461</name>
</gene>
<protein>
    <submittedName>
        <fullName evidence="2">Uncharacterized protein</fullName>
    </submittedName>
</protein>
<accession>A0A067K1W2</accession>
<evidence type="ECO:0000313" key="2">
    <source>
        <dbReference type="EMBL" id="KDP26215.1"/>
    </source>
</evidence>
<evidence type="ECO:0000256" key="1">
    <source>
        <dbReference type="SAM" id="MobiDB-lite"/>
    </source>
</evidence>
<keyword evidence="3" id="KW-1185">Reference proteome</keyword>
<evidence type="ECO:0000313" key="3">
    <source>
        <dbReference type="Proteomes" id="UP000027138"/>
    </source>
</evidence>
<sequence>MAGLQYYFFPTDFFYPRPPPTADRDSANKPPVVHIQTQKRDKEDMEKLNKAKVKYNMQEKNLSQQLSASKATVPSSTLCSTNNIANLWDSSS</sequence>
<feature type="region of interest" description="Disordered" evidence="1">
    <location>
        <begin position="18"/>
        <end position="43"/>
    </location>
</feature>
<dbReference type="PANTHER" id="PTHR38223:SF1">
    <property type="match status" value="1"/>
</dbReference>
<reference evidence="2 3" key="1">
    <citation type="journal article" date="2014" name="PLoS ONE">
        <title>Global Analysis of Gene Expression Profiles in Physic Nut (Jatropha curcas L.) Seedlings Exposed to Salt Stress.</title>
        <authorList>
            <person name="Zhang L."/>
            <person name="Zhang C."/>
            <person name="Wu P."/>
            <person name="Chen Y."/>
            <person name="Li M."/>
            <person name="Jiang H."/>
            <person name="Wu G."/>
        </authorList>
    </citation>
    <scope>NUCLEOTIDE SEQUENCE [LARGE SCALE GENOMIC DNA]</scope>
    <source>
        <strain evidence="3">cv. GZQX0401</strain>
        <tissue evidence="2">Young leaves</tissue>
    </source>
</reference>
<dbReference type="PANTHER" id="PTHR38223">
    <property type="match status" value="1"/>
</dbReference>
<dbReference type="Proteomes" id="UP000027138">
    <property type="component" value="Unassembled WGS sequence"/>
</dbReference>
<dbReference type="EMBL" id="KK914917">
    <property type="protein sequence ID" value="KDP26215.1"/>
    <property type="molecule type" value="Genomic_DNA"/>
</dbReference>
<dbReference type="AlphaFoldDB" id="A0A067K1W2"/>
<dbReference type="OrthoDB" id="841242at2759"/>
<name>A0A067K1W2_JATCU</name>